<dbReference type="GeneID" id="27319182"/>
<dbReference type="EMBL" id="KN847520">
    <property type="protein sequence ID" value="KIV97613.1"/>
    <property type="molecule type" value="Genomic_DNA"/>
</dbReference>
<dbReference type="OrthoDB" id="3238794at2759"/>
<dbReference type="Proteomes" id="UP000054302">
    <property type="component" value="Unassembled WGS sequence"/>
</dbReference>
<dbReference type="Pfam" id="PF00596">
    <property type="entry name" value="Aldolase_II"/>
    <property type="match status" value="1"/>
</dbReference>
<dbReference type="RefSeq" id="XP_016229187.1">
    <property type="nucleotide sequence ID" value="XM_016365538.1"/>
</dbReference>
<dbReference type="RefSeq" id="XP_016229183.1">
    <property type="nucleotide sequence ID" value="XM_016365534.1"/>
</dbReference>
<dbReference type="GO" id="GO:0005856">
    <property type="term" value="C:cytoskeleton"/>
    <property type="evidence" value="ECO:0007669"/>
    <property type="project" value="TreeGrafter"/>
</dbReference>
<dbReference type="EMBL" id="KN847520">
    <property type="protein sequence ID" value="KIV97611.1"/>
    <property type="molecule type" value="Genomic_DNA"/>
</dbReference>
<organism evidence="2 3">
    <name type="scientific">Exophiala mesophila</name>
    <name type="common">Black yeast-like fungus</name>
    <dbReference type="NCBI Taxonomy" id="212818"/>
    <lineage>
        <taxon>Eukaryota</taxon>
        <taxon>Fungi</taxon>
        <taxon>Dikarya</taxon>
        <taxon>Ascomycota</taxon>
        <taxon>Pezizomycotina</taxon>
        <taxon>Eurotiomycetes</taxon>
        <taxon>Chaetothyriomycetidae</taxon>
        <taxon>Chaetothyriales</taxon>
        <taxon>Herpotrichiellaceae</taxon>
        <taxon>Exophiala</taxon>
    </lineage>
</organism>
<dbReference type="EMBL" id="KN847520">
    <property type="protein sequence ID" value="KIV97612.1"/>
    <property type="molecule type" value="Genomic_DNA"/>
</dbReference>
<dbReference type="EMBL" id="KN847520">
    <property type="protein sequence ID" value="KIV97610.1"/>
    <property type="molecule type" value="Genomic_DNA"/>
</dbReference>
<keyword evidence="3" id="KW-1185">Reference proteome</keyword>
<gene>
    <name evidence="2" type="ORF">PV10_01337</name>
</gene>
<dbReference type="SMART" id="SM01007">
    <property type="entry name" value="Aldolase_II"/>
    <property type="match status" value="1"/>
</dbReference>
<reference evidence="2 3" key="1">
    <citation type="submission" date="2015-01" db="EMBL/GenBank/DDBJ databases">
        <title>The Genome Sequence of Exophiala mesophila CBS40295.</title>
        <authorList>
            <consortium name="The Broad Institute Genomics Platform"/>
            <person name="Cuomo C."/>
            <person name="de Hoog S."/>
            <person name="Gorbushina A."/>
            <person name="Stielow B."/>
            <person name="Teixiera M."/>
            <person name="Abouelleil A."/>
            <person name="Chapman S.B."/>
            <person name="Priest M."/>
            <person name="Young S.K."/>
            <person name="Wortman J."/>
            <person name="Nusbaum C."/>
            <person name="Birren B."/>
        </authorList>
    </citation>
    <scope>NUCLEOTIDE SEQUENCE [LARGE SCALE GENOMIC DNA]</scope>
    <source>
        <strain evidence="2 3">CBS 40295</strain>
    </source>
</reference>
<dbReference type="OMA" id="CELEPIN"/>
<dbReference type="RefSeq" id="XP_016229184.1">
    <property type="nucleotide sequence ID" value="XM_016365535.1"/>
</dbReference>
<name>A0A0D2AFD7_EXOME</name>
<evidence type="ECO:0000313" key="3">
    <source>
        <dbReference type="Proteomes" id="UP000054302"/>
    </source>
</evidence>
<dbReference type="STRING" id="212818.A0A0D2AFD7"/>
<dbReference type="EMBL" id="KN847520">
    <property type="protein sequence ID" value="KIV97608.1"/>
    <property type="molecule type" value="Genomic_DNA"/>
</dbReference>
<dbReference type="GO" id="GO:0051015">
    <property type="term" value="F:actin filament binding"/>
    <property type="evidence" value="ECO:0007669"/>
    <property type="project" value="TreeGrafter"/>
</dbReference>
<dbReference type="InterPro" id="IPR001303">
    <property type="entry name" value="Aldolase_II/adducin_N"/>
</dbReference>
<dbReference type="SUPFAM" id="SSF53639">
    <property type="entry name" value="AraD/HMP-PK domain-like"/>
    <property type="match status" value="1"/>
</dbReference>
<dbReference type="EMBL" id="KN847520">
    <property type="protein sequence ID" value="KIV97609.1"/>
    <property type="molecule type" value="Genomic_DNA"/>
</dbReference>
<evidence type="ECO:0000259" key="1">
    <source>
        <dbReference type="SMART" id="SM01007"/>
    </source>
</evidence>
<dbReference type="Gene3D" id="3.40.225.10">
    <property type="entry name" value="Class II aldolase/adducin N-terminal domain"/>
    <property type="match status" value="1"/>
</dbReference>
<dbReference type="VEuPathDB" id="FungiDB:PV10_01337"/>
<accession>A0A0D2AFD7</accession>
<dbReference type="RefSeq" id="XP_016229185.1">
    <property type="nucleotide sequence ID" value="XM_016365536.1"/>
</dbReference>
<dbReference type="FunFam" id="3.40.225.10:FF:000009">
    <property type="entry name" value="Class II aldolase/adducin N-terminal"/>
    <property type="match status" value="1"/>
</dbReference>
<proteinExistence type="predicted"/>
<feature type="domain" description="Class II aldolase/adducin N-terminal" evidence="1">
    <location>
        <begin position="97"/>
        <end position="279"/>
    </location>
</feature>
<dbReference type="InterPro" id="IPR036409">
    <property type="entry name" value="Aldolase_II/adducin_N_sf"/>
</dbReference>
<sequence>MSYSQRFLRCATQQTKSGAIQCKQQRVSQRCIATSSKAPAAIIPDSIHHSTRPGPPTPNFTFGAYPKVGGPNAKEVYRIRIPEFADLEAERAHRKLHHAVALRWLGYQGYNNEGAGGHVTVRDPILTDHFWINPHGKSFSYMTPDDLVLVSKDGEVKEGGNMHSINPAGYIIHSAVHEAREDVIAAVHCHSVPSKAFSALGCKLEPINQDACRFYNDHGIYSGFGGIAFKQDEGRHIAEALGNTKGVILQNHGHLTVAKTVDGAAFLFGAMDRCIQAQLLADAACAGRGTQTIKVSAEAAEYTRSNYNDEMIYIMFQSAFEDVVRASNGELPSNVQGEIRRP</sequence>
<dbReference type="AlphaFoldDB" id="A0A0D2AFD7"/>
<dbReference type="RefSeq" id="XP_016229182.1">
    <property type="nucleotide sequence ID" value="XM_016365533.1"/>
</dbReference>
<dbReference type="PANTHER" id="PTHR10672">
    <property type="entry name" value="ADDUCIN"/>
    <property type="match status" value="1"/>
</dbReference>
<protein>
    <recommendedName>
        <fullName evidence="1">Class II aldolase/adducin N-terminal domain-containing protein</fullName>
    </recommendedName>
</protein>
<dbReference type="HOGENOM" id="CLU_006033_1_0_1"/>
<dbReference type="RefSeq" id="XP_016229186.1">
    <property type="nucleotide sequence ID" value="XM_016365537.1"/>
</dbReference>
<dbReference type="PANTHER" id="PTHR10672:SF39">
    <property type="entry name" value="CLASS II ALDOLASE_ADDUCIN N-TERMINAL DOMAIN-CONTAINING PROTEIN"/>
    <property type="match status" value="1"/>
</dbReference>
<dbReference type="NCBIfam" id="NF004855">
    <property type="entry name" value="PRK06208.1"/>
    <property type="match status" value="1"/>
</dbReference>
<evidence type="ECO:0000313" key="2">
    <source>
        <dbReference type="EMBL" id="KIV97613.1"/>
    </source>
</evidence>
<dbReference type="InterPro" id="IPR051017">
    <property type="entry name" value="Aldolase-II_Adducin_sf"/>
</dbReference>